<proteinExistence type="inferred from homology"/>
<comment type="similarity">
    <text evidence="2">Belongs to the multi antimicrobial extrusion (MATE) (TC 2.A.66.1) family.</text>
</comment>
<protein>
    <submittedName>
        <fullName evidence="7">MATE family efflux transporter</fullName>
    </submittedName>
</protein>
<comment type="subcellular location">
    <subcellularLocation>
        <location evidence="1">Membrane</location>
        <topology evidence="1">Multi-pass membrane protein</topology>
    </subcellularLocation>
</comment>
<dbReference type="GO" id="GO:0015297">
    <property type="term" value="F:antiporter activity"/>
    <property type="evidence" value="ECO:0007669"/>
    <property type="project" value="InterPro"/>
</dbReference>
<feature type="transmembrane region" description="Helical" evidence="6">
    <location>
        <begin position="12"/>
        <end position="31"/>
    </location>
</feature>
<dbReference type="PANTHER" id="PTHR42893:SF46">
    <property type="entry name" value="PROTEIN DETOXIFICATION 44, CHLOROPLASTIC"/>
    <property type="match status" value="1"/>
</dbReference>
<dbReference type="InterPro" id="IPR002528">
    <property type="entry name" value="MATE_fam"/>
</dbReference>
<feature type="transmembrane region" description="Helical" evidence="6">
    <location>
        <begin position="229"/>
        <end position="252"/>
    </location>
</feature>
<evidence type="ECO:0000256" key="6">
    <source>
        <dbReference type="SAM" id="Phobius"/>
    </source>
</evidence>
<dbReference type="GO" id="GO:0042910">
    <property type="term" value="F:xenobiotic transmembrane transporter activity"/>
    <property type="evidence" value="ECO:0007669"/>
    <property type="project" value="InterPro"/>
</dbReference>
<keyword evidence="4 6" id="KW-1133">Transmembrane helix</keyword>
<feature type="transmembrane region" description="Helical" evidence="6">
    <location>
        <begin position="381"/>
        <end position="400"/>
    </location>
</feature>
<evidence type="ECO:0000256" key="1">
    <source>
        <dbReference type="ARBA" id="ARBA00004141"/>
    </source>
</evidence>
<keyword evidence="8" id="KW-1185">Reference proteome</keyword>
<keyword evidence="5 6" id="KW-0472">Membrane</keyword>
<dbReference type="NCBIfam" id="TIGR00797">
    <property type="entry name" value="matE"/>
    <property type="match status" value="1"/>
</dbReference>
<evidence type="ECO:0000256" key="5">
    <source>
        <dbReference type="ARBA" id="ARBA00023136"/>
    </source>
</evidence>
<dbReference type="PANTHER" id="PTHR42893">
    <property type="entry name" value="PROTEIN DETOXIFICATION 44, CHLOROPLASTIC-RELATED"/>
    <property type="match status" value="1"/>
</dbReference>
<feature type="transmembrane region" description="Helical" evidence="6">
    <location>
        <begin position="37"/>
        <end position="61"/>
    </location>
</feature>
<feature type="transmembrane region" description="Helical" evidence="6">
    <location>
        <begin position="124"/>
        <end position="146"/>
    </location>
</feature>
<reference evidence="7 8" key="1">
    <citation type="submission" date="2019-08" db="EMBL/GenBank/DDBJ databases">
        <title>Genome of Vicingus serpentipes NCIMB 15042.</title>
        <authorList>
            <person name="Bowman J.P."/>
        </authorList>
    </citation>
    <scope>NUCLEOTIDE SEQUENCE [LARGE SCALE GENOMIC DNA]</scope>
    <source>
        <strain evidence="7 8">NCIMB 15042</strain>
    </source>
</reference>
<organism evidence="7 8">
    <name type="scientific">Vicingus serpentipes</name>
    <dbReference type="NCBI Taxonomy" id="1926625"/>
    <lineage>
        <taxon>Bacteria</taxon>
        <taxon>Pseudomonadati</taxon>
        <taxon>Bacteroidota</taxon>
        <taxon>Flavobacteriia</taxon>
        <taxon>Flavobacteriales</taxon>
        <taxon>Vicingaceae</taxon>
        <taxon>Vicingus</taxon>
    </lineage>
</organism>
<feature type="transmembrane region" description="Helical" evidence="6">
    <location>
        <begin position="82"/>
        <end position="104"/>
    </location>
</feature>
<dbReference type="InterPro" id="IPR044644">
    <property type="entry name" value="DinF-like"/>
</dbReference>
<feature type="transmembrane region" description="Helical" evidence="6">
    <location>
        <begin position="406"/>
        <end position="428"/>
    </location>
</feature>
<feature type="transmembrane region" description="Helical" evidence="6">
    <location>
        <begin position="258"/>
        <end position="283"/>
    </location>
</feature>
<evidence type="ECO:0000256" key="2">
    <source>
        <dbReference type="ARBA" id="ARBA00010199"/>
    </source>
</evidence>
<feature type="transmembrane region" description="Helical" evidence="6">
    <location>
        <begin position="304"/>
        <end position="327"/>
    </location>
</feature>
<feature type="transmembrane region" description="Helical" evidence="6">
    <location>
        <begin position="185"/>
        <end position="208"/>
    </location>
</feature>
<gene>
    <name evidence="7" type="ORF">FRY74_06475</name>
</gene>
<evidence type="ECO:0000256" key="3">
    <source>
        <dbReference type="ARBA" id="ARBA00022692"/>
    </source>
</evidence>
<feature type="transmembrane region" description="Helical" evidence="6">
    <location>
        <begin position="153"/>
        <end position="173"/>
    </location>
</feature>
<evidence type="ECO:0000313" key="7">
    <source>
        <dbReference type="EMBL" id="TXB65076.1"/>
    </source>
</evidence>
<evidence type="ECO:0000256" key="4">
    <source>
        <dbReference type="ARBA" id="ARBA00022989"/>
    </source>
</evidence>
<dbReference type="OrthoDB" id="5242355at2"/>
<sequence length="437" mass="48861">MNKEILKLAIPNILANLSVPIVSLVDVSLMGHLSSEAFILAIGFGVMIFNFIYWGFGFLRMGVTGITAQNEGKKDIDETFRVLFRGLIVAITGALLLFIFKPYLLELALYLIDSSPNVNEEITTYFNVRIFAAPATIGLYAFIGWFMGKQNAVIPMIITIAVNIINAGLSYYLVSHYNMGTTGVAIGTVIAQYTGLVLAIVFFITHYLKQITHSSFNGVFQYKAIRDFLLVNSDIFIRTLCLIFTLSFFKIYSGKEGLLIGAANILLLEFIGIAAYGIDGFAFAAESISGKYFGANDKFMLKKAIKYCFYWGFALGFSYALVFLFLGEHLLYLLSSQAEVVEIAKEYLWWLVLFPILSVIPFVWDGVFIGITASKAMRNTMLFATFIVFLPTYYILHPYLNNNALWAALILFIVARGLAQSVIAKKVIYKKAIKKPR</sequence>
<dbReference type="GO" id="GO:0005886">
    <property type="term" value="C:plasma membrane"/>
    <property type="evidence" value="ECO:0007669"/>
    <property type="project" value="TreeGrafter"/>
</dbReference>
<keyword evidence="3 6" id="KW-0812">Transmembrane</keyword>
<feature type="transmembrane region" description="Helical" evidence="6">
    <location>
        <begin position="347"/>
        <end position="369"/>
    </location>
</feature>
<dbReference type="AlphaFoldDB" id="A0A5C6RRN9"/>
<comment type="caution">
    <text evidence="7">The sequence shown here is derived from an EMBL/GenBank/DDBJ whole genome shotgun (WGS) entry which is preliminary data.</text>
</comment>
<name>A0A5C6RRN9_9FLAO</name>
<evidence type="ECO:0000313" key="8">
    <source>
        <dbReference type="Proteomes" id="UP000321721"/>
    </source>
</evidence>
<dbReference type="RefSeq" id="WP_147099804.1">
    <property type="nucleotide sequence ID" value="NZ_VOOS01000003.1"/>
</dbReference>
<dbReference type="CDD" id="cd13136">
    <property type="entry name" value="MATE_DinF_like"/>
    <property type="match status" value="1"/>
</dbReference>
<dbReference type="Pfam" id="PF01554">
    <property type="entry name" value="MatE"/>
    <property type="match status" value="2"/>
</dbReference>
<dbReference type="Proteomes" id="UP000321721">
    <property type="component" value="Unassembled WGS sequence"/>
</dbReference>
<dbReference type="EMBL" id="VOOS01000003">
    <property type="protein sequence ID" value="TXB65076.1"/>
    <property type="molecule type" value="Genomic_DNA"/>
</dbReference>
<accession>A0A5C6RRN9</accession>